<sequence length="245" mass="28172">MELEGDRLQLLLQMAFGPRLAEGQAEWQNVPEVVRSSIMLMAKELRRLHRLVTANLQTPLQRDPDPNRIADLQAQVSHLKDQLMQDDAHHCRAKHKLSSLWGEVAAIAKATAEAQAQQAATIDRIESRWSTTETQLKILRTRMEEQDRRLRDKRSRTPSQQVDQALHELQRSQELCRQELRGLQRSLEATMQVRGVEVRAPERSAHLKDKVQDRAKKRDGAAHILLHQRYVEALKVNSNMRGKAS</sequence>
<proteinExistence type="predicted"/>
<evidence type="ECO:0000256" key="1">
    <source>
        <dbReference type="SAM" id="MobiDB-lite"/>
    </source>
</evidence>
<name>A0ABD3F233_9STRA</name>
<accession>A0ABD3F233</accession>
<comment type="caution">
    <text evidence="2">The sequence shown here is derived from an EMBL/GenBank/DDBJ whole genome shotgun (WGS) entry which is preliminary data.</text>
</comment>
<dbReference type="EMBL" id="JBIMZQ010000046">
    <property type="protein sequence ID" value="KAL3659440.1"/>
    <property type="molecule type" value="Genomic_DNA"/>
</dbReference>
<gene>
    <name evidence="2" type="ORF">V7S43_015432</name>
</gene>
<organism evidence="2 3">
    <name type="scientific">Phytophthora oleae</name>
    <dbReference type="NCBI Taxonomy" id="2107226"/>
    <lineage>
        <taxon>Eukaryota</taxon>
        <taxon>Sar</taxon>
        <taxon>Stramenopiles</taxon>
        <taxon>Oomycota</taxon>
        <taxon>Peronosporomycetes</taxon>
        <taxon>Peronosporales</taxon>
        <taxon>Peronosporaceae</taxon>
        <taxon>Phytophthora</taxon>
    </lineage>
</organism>
<protein>
    <submittedName>
        <fullName evidence="2">Uncharacterized protein</fullName>
    </submittedName>
</protein>
<keyword evidence="3" id="KW-1185">Reference proteome</keyword>
<evidence type="ECO:0000313" key="3">
    <source>
        <dbReference type="Proteomes" id="UP001632037"/>
    </source>
</evidence>
<reference evidence="2 3" key="1">
    <citation type="submission" date="2024-09" db="EMBL/GenBank/DDBJ databases">
        <title>Genome sequencing and assembly of Phytophthora oleae, isolate VK10A, causative agent of rot of olive drupes.</title>
        <authorList>
            <person name="Conti Taguali S."/>
            <person name="Riolo M."/>
            <person name="La Spada F."/>
            <person name="Cacciola S.O."/>
            <person name="Dionisio G."/>
        </authorList>
    </citation>
    <scope>NUCLEOTIDE SEQUENCE [LARGE SCALE GENOMIC DNA]</scope>
    <source>
        <strain evidence="2 3">VK10A</strain>
    </source>
</reference>
<dbReference type="Proteomes" id="UP001632037">
    <property type="component" value="Unassembled WGS sequence"/>
</dbReference>
<dbReference type="AlphaFoldDB" id="A0ABD3F233"/>
<feature type="region of interest" description="Disordered" evidence="1">
    <location>
        <begin position="144"/>
        <end position="164"/>
    </location>
</feature>
<evidence type="ECO:0000313" key="2">
    <source>
        <dbReference type="EMBL" id="KAL3659440.1"/>
    </source>
</evidence>